<dbReference type="RefSeq" id="WP_149891837.1">
    <property type="nucleotide sequence ID" value="NZ_JBHUFA010000001.1"/>
</dbReference>
<dbReference type="EMBL" id="JBHUFA010000001">
    <property type="protein sequence ID" value="MFD1694297.1"/>
    <property type="molecule type" value="Genomic_DNA"/>
</dbReference>
<evidence type="ECO:0000313" key="1">
    <source>
        <dbReference type="EMBL" id="MFD1694297.1"/>
    </source>
</evidence>
<dbReference type="Proteomes" id="UP001597327">
    <property type="component" value="Unassembled WGS sequence"/>
</dbReference>
<reference evidence="2" key="1">
    <citation type="journal article" date="2019" name="Int. J. Syst. Evol. Microbiol.">
        <title>The Global Catalogue of Microorganisms (GCM) 10K type strain sequencing project: providing services to taxonomists for standard genome sequencing and annotation.</title>
        <authorList>
            <consortium name="The Broad Institute Genomics Platform"/>
            <consortium name="The Broad Institute Genome Sequencing Center for Infectious Disease"/>
            <person name="Wu L."/>
            <person name="Ma J."/>
        </authorList>
    </citation>
    <scope>NUCLEOTIDE SEQUENCE [LARGE SCALE GENOMIC DNA]</scope>
    <source>
        <strain evidence="2">JCM 3369</strain>
    </source>
</reference>
<name>A0ABW4JRZ5_9HYPH</name>
<dbReference type="SUPFAM" id="SSF52172">
    <property type="entry name" value="CheY-like"/>
    <property type="match status" value="1"/>
</dbReference>
<sequence>MDLDVSLSWHGPLWHAGLDPAAGQLTAFGIPGASPLLADILPSADLAASLAGDTESASSFPALSGGPLPTAILLAGAFLDTPVGARLAPALRNMVTGLSAEVPLVLLGEPVTEKGFDLCLRSLRPTAIVDATAPADVLFALVCNLQRSLLRSEEARIRRKVFGRQAGYGVSPRLTGQSGLLVIGVSGRFLELQAAGPRAGQVVGAFNQTIGEDFLEHRAFDAVVIDQPFGEALESLHRLRMDSRFSALPVLVLAETAADAALLLRAGATDVVCPPILPQSLGHRLSVAIRQGKRRRLADRVLAETHYHVLRQMRGGGLSVDRFETYLALTAEALARRGLKPYQLRMDARSFGAASGNLTLAADLEETLLSIALATSREEDLVCLVEGQGPVAVVKSARGLERLKSRIGAILGTTRL</sequence>
<dbReference type="InterPro" id="IPR011006">
    <property type="entry name" value="CheY-like_superfamily"/>
</dbReference>
<gene>
    <name evidence="1" type="ORF">ACFSC7_02130</name>
</gene>
<protein>
    <recommendedName>
        <fullName evidence="3">Response regulatory domain-containing protein</fullName>
    </recommendedName>
</protein>
<keyword evidence="2" id="KW-1185">Reference proteome</keyword>
<dbReference type="Gene3D" id="3.40.50.2300">
    <property type="match status" value="1"/>
</dbReference>
<accession>A0ABW4JRZ5</accession>
<organism evidence="1 2">
    <name type="scientific">Roseibium aestuarii</name>
    <dbReference type="NCBI Taxonomy" id="2600299"/>
    <lineage>
        <taxon>Bacteria</taxon>
        <taxon>Pseudomonadati</taxon>
        <taxon>Pseudomonadota</taxon>
        <taxon>Alphaproteobacteria</taxon>
        <taxon>Hyphomicrobiales</taxon>
        <taxon>Stappiaceae</taxon>
        <taxon>Roseibium</taxon>
    </lineage>
</organism>
<evidence type="ECO:0000313" key="2">
    <source>
        <dbReference type="Proteomes" id="UP001597327"/>
    </source>
</evidence>
<evidence type="ECO:0008006" key="3">
    <source>
        <dbReference type="Google" id="ProtNLM"/>
    </source>
</evidence>
<comment type="caution">
    <text evidence="1">The sequence shown here is derived from an EMBL/GenBank/DDBJ whole genome shotgun (WGS) entry which is preliminary data.</text>
</comment>
<proteinExistence type="predicted"/>